<dbReference type="SUPFAM" id="SSF56219">
    <property type="entry name" value="DNase I-like"/>
    <property type="match status" value="1"/>
</dbReference>
<dbReference type="Gene3D" id="3.60.10.10">
    <property type="entry name" value="Endonuclease/exonuclease/phosphatase"/>
    <property type="match status" value="1"/>
</dbReference>
<feature type="domain" description="Fungal lipase-type" evidence="2">
    <location>
        <begin position="192"/>
        <end position="267"/>
    </location>
</feature>
<reference evidence="5" key="1">
    <citation type="submission" date="2016-04" db="UniProtKB">
        <authorList>
            <consortium name="WormBaseParasite"/>
        </authorList>
    </citation>
    <scope>IDENTIFICATION</scope>
</reference>
<dbReference type="Proteomes" id="UP000267027">
    <property type="component" value="Unassembled WGS sequence"/>
</dbReference>
<feature type="region of interest" description="Disordered" evidence="1">
    <location>
        <begin position="1"/>
        <end position="29"/>
    </location>
</feature>
<dbReference type="Gene3D" id="3.40.50.1820">
    <property type="entry name" value="alpha/beta hydrolase"/>
    <property type="match status" value="1"/>
</dbReference>
<evidence type="ECO:0000313" key="4">
    <source>
        <dbReference type="Proteomes" id="UP000267027"/>
    </source>
</evidence>
<dbReference type="InterPro" id="IPR002921">
    <property type="entry name" value="Fungal_lipase-type"/>
</dbReference>
<evidence type="ECO:0000256" key="1">
    <source>
        <dbReference type="SAM" id="MobiDB-lite"/>
    </source>
</evidence>
<dbReference type="InterPro" id="IPR036691">
    <property type="entry name" value="Endo/exonu/phosph_ase_sf"/>
</dbReference>
<accession>A0A158PH01</accession>
<sequence>MSSGGETTGERPENLGLRNASLEPGLKNTRTTRHGDGFLLCTYNAKALSTVSDLYTLSVAADRIKFHVIALQETKIRKTGIRQLNNGTLVIGGEKVPSRNGGGVGFAVYPSIVHLVDSYVILSPCIAVHRLQVSHHKKITIINCYSPTDAADEVKIVHVNQQYELVLPSVPEIPISPQDKEGRGRPNELDHGELKALFFGHSLGGAKAEMSALSMLFKRLISQNKVRLLTFGSTRVGDMSFVQLIETLVPYRFRIVHGRDMVPHYPRKFDGEWTPPHHHRYEVWYPNGMRRGAKYVVCLGAEDPQCSCRLSPWEIRASDNDIYFGRTLSKPPPLRAISSQYKEQKKKM</sequence>
<dbReference type="GO" id="GO:0006629">
    <property type="term" value="P:lipid metabolic process"/>
    <property type="evidence" value="ECO:0007669"/>
    <property type="project" value="InterPro"/>
</dbReference>
<proteinExistence type="predicted"/>
<dbReference type="CDD" id="cd00519">
    <property type="entry name" value="Lipase_3"/>
    <property type="match status" value="1"/>
</dbReference>
<evidence type="ECO:0000313" key="3">
    <source>
        <dbReference type="EMBL" id="VDM57450.1"/>
    </source>
</evidence>
<dbReference type="WBParaSite" id="ACOC_0000586401-mRNA-1">
    <property type="protein sequence ID" value="ACOC_0000586401-mRNA-1"/>
    <property type="gene ID" value="ACOC_0000586401"/>
</dbReference>
<evidence type="ECO:0000259" key="2">
    <source>
        <dbReference type="Pfam" id="PF01764"/>
    </source>
</evidence>
<keyword evidence="4" id="KW-1185">Reference proteome</keyword>
<evidence type="ECO:0000313" key="5">
    <source>
        <dbReference type="WBParaSite" id="ACOC_0000586401-mRNA-1"/>
    </source>
</evidence>
<organism evidence="5">
    <name type="scientific">Angiostrongylus costaricensis</name>
    <name type="common">Nematode worm</name>
    <dbReference type="NCBI Taxonomy" id="334426"/>
    <lineage>
        <taxon>Eukaryota</taxon>
        <taxon>Metazoa</taxon>
        <taxon>Ecdysozoa</taxon>
        <taxon>Nematoda</taxon>
        <taxon>Chromadorea</taxon>
        <taxon>Rhabditida</taxon>
        <taxon>Rhabditina</taxon>
        <taxon>Rhabditomorpha</taxon>
        <taxon>Strongyloidea</taxon>
        <taxon>Metastrongylidae</taxon>
        <taxon>Angiostrongylus</taxon>
    </lineage>
</organism>
<name>A0A158PH01_ANGCS</name>
<gene>
    <name evidence="3" type="ORF">ACOC_LOCUS5865</name>
</gene>
<dbReference type="STRING" id="334426.A0A158PH01"/>
<protein>
    <submittedName>
        <fullName evidence="5">Lipase_3 domain-containing protein</fullName>
    </submittedName>
</protein>
<dbReference type="SUPFAM" id="SSF53474">
    <property type="entry name" value="alpha/beta-Hydrolases"/>
    <property type="match status" value="1"/>
</dbReference>
<dbReference type="InterPro" id="IPR029058">
    <property type="entry name" value="AB_hydrolase_fold"/>
</dbReference>
<dbReference type="OrthoDB" id="426718at2759"/>
<dbReference type="EMBL" id="UYYA01003900">
    <property type="protein sequence ID" value="VDM57450.1"/>
    <property type="molecule type" value="Genomic_DNA"/>
</dbReference>
<dbReference type="AlphaFoldDB" id="A0A158PH01"/>
<dbReference type="PANTHER" id="PTHR45908">
    <property type="entry name" value="PROTEIN CBG11750-RELATED"/>
    <property type="match status" value="1"/>
</dbReference>
<reference evidence="3 4" key="2">
    <citation type="submission" date="2018-11" db="EMBL/GenBank/DDBJ databases">
        <authorList>
            <consortium name="Pathogen Informatics"/>
        </authorList>
    </citation>
    <scope>NUCLEOTIDE SEQUENCE [LARGE SCALE GENOMIC DNA]</scope>
    <source>
        <strain evidence="3 4">Costa Rica</strain>
    </source>
</reference>
<dbReference type="Pfam" id="PF01764">
    <property type="entry name" value="Lipase_3"/>
    <property type="match status" value="1"/>
</dbReference>